<gene>
    <name evidence="1" type="ORF">PR048_005449</name>
</gene>
<evidence type="ECO:0000313" key="1">
    <source>
        <dbReference type="EMBL" id="KAJ8892868.1"/>
    </source>
</evidence>
<dbReference type="EMBL" id="JARBHB010000002">
    <property type="protein sequence ID" value="KAJ8892868.1"/>
    <property type="molecule type" value="Genomic_DNA"/>
</dbReference>
<accession>A0ABQ9IAE3</accession>
<keyword evidence="2" id="KW-1185">Reference proteome</keyword>
<evidence type="ECO:0000313" key="2">
    <source>
        <dbReference type="Proteomes" id="UP001159363"/>
    </source>
</evidence>
<sequence>MICHVIQNTKYTTSLYMFRRFYAIPVKKEVGLEKLNLPSQNHTGISHCQKNTGSYVSNGDVYYIIHTPTGEKHLMVVPKYSVH</sequence>
<comment type="caution">
    <text evidence="1">The sequence shown here is derived from an EMBL/GenBank/DDBJ whole genome shotgun (WGS) entry which is preliminary data.</text>
</comment>
<protein>
    <submittedName>
        <fullName evidence="1">Uncharacterized protein</fullName>
    </submittedName>
</protein>
<organism evidence="1 2">
    <name type="scientific">Dryococelus australis</name>
    <dbReference type="NCBI Taxonomy" id="614101"/>
    <lineage>
        <taxon>Eukaryota</taxon>
        <taxon>Metazoa</taxon>
        <taxon>Ecdysozoa</taxon>
        <taxon>Arthropoda</taxon>
        <taxon>Hexapoda</taxon>
        <taxon>Insecta</taxon>
        <taxon>Pterygota</taxon>
        <taxon>Neoptera</taxon>
        <taxon>Polyneoptera</taxon>
        <taxon>Phasmatodea</taxon>
        <taxon>Verophasmatodea</taxon>
        <taxon>Anareolatae</taxon>
        <taxon>Phasmatidae</taxon>
        <taxon>Eurycanthinae</taxon>
        <taxon>Dryococelus</taxon>
    </lineage>
</organism>
<name>A0ABQ9IAE3_9NEOP</name>
<dbReference type="Proteomes" id="UP001159363">
    <property type="component" value="Chromosome 2"/>
</dbReference>
<reference evidence="1 2" key="1">
    <citation type="submission" date="2023-02" db="EMBL/GenBank/DDBJ databases">
        <title>LHISI_Scaffold_Assembly.</title>
        <authorList>
            <person name="Stuart O.P."/>
            <person name="Cleave R."/>
            <person name="Magrath M.J.L."/>
            <person name="Mikheyev A.S."/>
        </authorList>
    </citation>
    <scope>NUCLEOTIDE SEQUENCE [LARGE SCALE GENOMIC DNA]</scope>
    <source>
        <strain evidence="1">Daus_M_001</strain>
        <tissue evidence="1">Leg muscle</tissue>
    </source>
</reference>
<proteinExistence type="predicted"/>